<accession>A0A397UNH7</accession>
<comment type="caution">
    <text evidence="4">The sequence shown here is derived from an EMBL/GenBank/DDBJ whole genome shotgun (WGS) entry which is preliminary data.</text>
</comment>
<dbReference type="Pfam" id="PF00400">
    <property type="entry name" value="WD40"/>
    <property type="match status" value="1"/>
</dbReference>
<dbReference type="InterPro" id="IPR019775">
    <property type="entry name" value="WD40_repeat_CS"/>
</dbReference>
<reference evidence="4 5" key="1">
    <citation type="submission" date="2018-06" db="EMBL/GenBank/DDBJ databases">
        <title>Comparative genomics reveals the genomic features of Rhizophagus irregularis, R. cerebriforme, R. diaphanum and Gigaspora rosea, and their symbiotic lifestyle signature.</title>
        <authorList>
            <person name="Morin E."/>
            <person name="San Clemente H."/>
            <person name="Chen E.C.H."/>
            <person name="De La Providencia I."/>
            <person name="Hainaut M."/>
            <person name="Kuo A."/>
            <person name="Kohler A."/>
            <person name="Murat C."/>
            <person name="Tang N."/>
            <person name="Roy S."/>
            <person name="Loubradou J."/>
            <person name="Henrissat B."/>
            <person name="Grigoriev I.V."/>
            <person name="Corradi N."/>
            <person name="Roux C."/>
            <person name="Martin F.M."/>
        </authorList>
    </citation>
    <scope>NUCLEOTIDE SEQUENCE [LARGE SCALE GENOMIC DNA]</scope>
    <source>
        <strain evidence="4 5">DAOM 194757</strain>
    </source>
</reference>
<evidence type="ECO:0000256" key="3">
    <source>
        <dbReference type="PROSITE-ProRule" id="PRU00221"/>
    </source>
</evidence>
<name>A0A397UNH7_9GLOM</name>
<dbReference type="PROSITE" id="PS00678">
    <property type="entry name" value="WD_REPEATS_1"/>
    <property type="match status" value="1"/>
</dbReference>
<evidence type="ECO:0000256" key="2">
    <source>
        <dbReference type="ARBA" id="ARBA00022737"/>
    </source>
</evidence>
<dbReference type="OrthoDB" id="727118at2759"/>
<dbReference type="SUPFAM" id="SSF50978">
    <property type="entry name" value="WD40 repeat-like"/>
    <property type="match status" value="1"/>
</dbReference>
<evidence type="ECO:0000313" key="4">
    <source>
        <dbReference type="EMBL" id="RIB10798.1"/>
    </source>
</evidence>
<proteinExistence type="predicted"/>
<dbReference type="InterPro" id="IPR015943">
    <property type="entry name" value="WD40/YVTN_repeat-like_dom_sf"/>
</dbReference>
<gene>
    <name evidence="4" type="ORF">C2G38_2205165</name>
</gene>
<dbReference type="PROSITE" id="PS50082">
    <property type="entry name" value="WD_REPEATS_2"/>
    <property type="match status" value="1"/>
</dbReference>
<protein>
    <submittedName>
        <fullName evidence="4">Uncharacterized protein</fullName>
    </submittedName>
</protein>
<dbReference type="AlphaFoldDB" id="A0A397UNH7"/>
<keyword evidence="5" id="KW-1185">Reference proteome</keyword>
<dbReference type="InterPro" id="IPR036322">
    <property type="entry name" value="WD40_repeat_dom_sf"/>
</dbReference>
<organism evidence="4 5">
    <name type="scientific">Gigaspora rosea</name>
    <dbReference type="NCBI Taxonomy" id="44941"/>
    <lineage>
        <taxon>Eukaryota</taxon>
        <taxon>Fungi</taxon>
        <taxon>Fungi incertae sedis</taxon>
        <taxon>Mucoromycota</taxon>
        <taxon>Glomeromycotina</taxon>
        <taxon>Glomeromycetes</taxon>
        <taxon>Diversisporales</taxon>
        <taxon>Gigasporaceae</taxon>
        <taxon>Gigaspora</taxon>
    </lineage>
</organism>
<dbReference type="EMBL" id="QKWP01001209">
    <property type="protein sequence ID" value="RIB10798.1"/>
    <property type="molecule type" value="Genomic_DNA"/>
</dbReference>
<keyword evidence="1 3" id="KW-0853">WD repeat</keyword>
<dbReference type="STRING" id="44941.A0A397UNH7"/>
<feature type="repeat" description="WD" evidence="3">
    <location>
        <begin position="116"/>
        <end position="157"/>
    </location>
</feature>
<evidence type="ECO:0000256" key="1">
    <source>
        <dbReference type="ARBA" id="ARBA00022574"/>
    </source>
</evidence>
<sequence length="162" mass="17669">MLNHRDSAIWVGGNSNAHNGVPPKRLGNVAIRPSRPAPITIIPSSILPILPTNSSSPSLDHSFPTREDLEIVSPENSFPNQISELWKLQNQITAKNITAFQKSADELREKYQLVNVISHPDSVTTLDIDPSGMILVSGGHDSSIRLWDIVSTTRVCIASAKT</sequence>
<dbReference type="SMART" id="SM00320">
    <property type="entry name" value="WD40"/>
    <property type="match status" value="1"/>
</dbReference>
<dbReference type="PROSITE" id="PS50294">
    <property type="entry name" value="WD_REPEATS_REGION"/>
    <property type="match status" value="1"/>
</dbReference>
<dbReference type="InterPro" id="IPR001680">
    <property type="entry name" value="WD40_rpt"/>
</dbReference>
<dbReference type="Proteomes" id="UP000266673">
    <property type="component" value="Unassembled WGS sequence"/>
</dbReference>
<evidence type="ECO:0000313" key="5">
    <source>
        <dbReference type="Proteomes" id="UP000266673"/>
    </source>
</evidence>
<dbReference type="Gene3D" id="2.130.10.10">
    <property type="entry name" value="YVTN repeat-like/Quinoprotein amine dehydrogenase"/>
    <property type="match status" value="1"/>
</dbReference>
<keyword evidence="2" id="KW-0677">Repeat</keyword>